<accession>A0ABN2WV78</accession>
<evidence type="ECO:0000313" key="1">
    <source>
        <dbReference type="EMBL" id="GAA2098434.1"/>
    </source>
</evidence>
<comment type="caution">
    <text evidence="1">The sequence shown here is derived from an EMBL/GenBank/DDBJ whole genome shotgun (WGS) entry which is preliminary data.</text>
</comment>
<proteinExistence type="predicted"/>
<name>A0ABN2WV78_9MICO</name>
<dbReference type="InterPro" id="IPR011200">
    <property type="entry name" value="UCP012608"/>
</dbReference>
<dbReference type="Pfam" id="PF10094">
    <property type="entry name" value="DUF2332"/>
    <property type="match status" value="1"/>
</dbReference>
<reference evidence="1 2" key="1">
    <citation type="journal article" date="2019" name="Int. J. Syst. Evol. Microbiol.">
        <title>The Global Catalogue of Microorganisms (GCM) 10K type strain sequencing project: providing services to taxonomists for standard genome sequencing and annotation.</title>
        <authorList>
            <consortium name="The Broad Institute Genomics Platform"/>
            <consortium name="The Broad Institute Genome Sequencing Center for Infectious Disease"/>
            <person name="Wu L."/>
            <person name="Ma J."/>
        </authorList>
    </citation>
    <scope>NUCLEOTIDE SEQUENCE [LARGE SCALE GENOMIC DNA]</scope>
    <source>
        <strain evidence="1 2">JCM 15900</strain>
    </source>
</reference>
<organism evidence="1 2">
    <name type="scientific">Brevibacterium salitolerans</name>
    <dbReference type="NCBI Taxonomy" id="1403566"/>
    <lineage>
        <taxon>Bacteria</taxon>
        <taxon>Bacillati</taxon>
        <taxon>Actinomycetota</taxon>
        <taxon>Actinomycetes</taxon>
        <taxon>Micrococcales</taxon>
        <taxon>Brevibacteriaceae</taxon>
        <taxon>Brevibacterium</taxon>
    </lineage>
</organism>
<evidence type="ECO:0008006" key="3">
    <source>
        <dbReference type="Google" id="ProtNLM"/>
    </source>
</evidence>
<dbReference type="Proteomes" id="UP001500984">
    <property type="component" value="Unassembled WGS sequence"/>
</dbReference>
<sequence>MGSLVVARGVADDEDLLRLLLELPAGKRQPNLFFAAARHCGAPPSDYSSFGKWVRDHWEPVRRTVLERATQTNEAGRCAALLPFLSSLAGPLALIEVGASAGLCLYPDRYSYEFTGEGTTIRLDPADGPSTAVLPCALDGVSTPSRLPHVVWRAGIDLNPLHVTDADDRAWLSTLKWPEHEQRRSRLEAAAAIAAVDPPVLVEGDLSASLDSLVAAAPAEATVVVFHTAVLAYLSAEDRRTFSDRMLARKDLVWVSNEGVNVLPHLAEEHTLVPDGRFVLCVDGVPIARTGPHGQSCEALD</sequence>
<gene>
    <name evidence="1" type="ORF">GCM10009823_19750</name>
</gene>
<protein>
    <recommendedName>
        <fullName evidence="3">DUF2332 domain-containing protein</fullName>
    </recommendedName>
</protein>
<dbReference type="EMBL" id="BAAAPZ010000007">
    <property type="protein sequence ID" value="GAA2098434.1"/>
    <property type="molecule type" value="Genomic_DNA"/>
</dbReference>
<dbReference type="RefSeq" id="WP_344337036.1">
    <property type="nucleotide sequence ID" value="NZ_BAAAPZ010000007.1"/>
</dbReference>
<evidence type="ECO:0000313" key="2">
    <source>
        <dbReference type="Proteomes" id="UP001500984"/>
    </source>
</evidence>
<keyword evidence="2" id="KW-1185">Reference proteome</keyword>